<dbReference type="InterPro" id="IPR002018">
    <property type="entry name" value="CarbesteraseB"/>
</dbReference>
<dbReference type="Pfam" id="PF00135">
    <property type="entry name" value="COesterase"/>
    <property type="match status" value="1"/>
</dbReference>
<evidence type="ECO:0000313" key="5">
    <source>
        <dbReference type="EMBL" id="KAF2845240.1"/>
    </source>
</evidence>
<dbReference type="GO" id="GO:0016787">
    <property type="term" value="F:hydrolase activity"/>
    <property type="evidence" value="ECO:0007669"/>
    <property type="project" value="UniProtKB-KW"/>
</dbReference>
<evidence type="ECO:0000256" key="1">
    <source>
        <dbReference type="ARBA" id="ARBA00005964"/>
    </source>
</evidence>
<keyword evidence="2 3" id="KW-0378">Hydrolase</keyword>
<dbReference type="EC" id="3.1.1.-" evidence="3"/>
<comment type="similarity">
    <text evidence="1 3">Belongs to the type-B carboxylesterase/lipase family.</text>
</comment>
<name>A0A6A7APL0_9PLEO</name>
<sequence length="552" mass="61355">MSFLNTPPSTFTFRHRELGSLEGLISPTNVVQFRAVPYARIPARFQRSVIVDADASAKRDCTKSGYACPQVFSEDDVGGGAFPGEEKAASSEFECLIAQLNIPLVCLESIDKSPNVPVLVYIHGGGFVLGKIDEQHNTALIVGQSIEDSQPIISVSIQYRLGALGYLHTSEPGNSNLALNDQRNALIWIQRYIRGFGGDANRITVFGESGGSMSICTHMLATPPVEGPLFHKVILMSGVLGPMTAPLPRGEAERLYEALLVELDIEERGAAALAQLREVDVQSIVDATAKLSEDGHMWLPVQEEEWFGRDAQDLTWDKIPELVSKCDWVDVIVLGTTSFEGTTLVSAMAGVTPVAFLAGITDQLGEESAALVSRAYGIISDMDQNLFVSRALRWIGDVVFDAPSHALARQLAAHSEKKVYRYVFDVRNPFIGSPFYQQPHHWVDIYFVFKTYQFRYPAQRLVDISTRHAQFWINITNGATPWTEYKYTGLGNEVIMVADENSGWTEQTVAENEAVSETTWKRCEQLWDSWDDKRGTSFQPMKTKAFERKKLV</sequence>
<protein>
    <recommendedName>
        <fullName evidence="3">Carboxylic ester hydrolase</fullName>
        <ecNumber evidence="3">3.1.1.-</ecNumber>
    </recommendedName>
</protein>
<organism evidence="5 6">
    <name type="scientific">Plenodomus tracheiphilus IPT5</name>
    <dbReference type="NCBI Taxonomy" id="1408161"/>
    <lineage>
        <taxon>Eukaryota</taxon>
        <taxon>Fungi</taxon>
        <taxon>Dikarya</taxon>
        <taxon>Ascomycota</taxon>
        <taxon>Pezizomycotina</taxon>
        <taxon>Dothideomycetes</taxon>
        <taxon>Pleosporomycetidae</taxon>
        <taxon>Pleosporales</taxon>
        <taxon>Pleosporineae</taxon>
        <taxon>Leptosphaeriaceae</taxon>
        <taxon>Plenodomus</taxon>
    </lineage>
</organism>
<keyword evidence="6" id="KW-1185">Reference proteome</keyword>
<dbReference type="EMBL" id="MU006351">
    <property type="protein sequence ID" value="KAF2845240.1"/>
    <property type="molecule type" value="Genomic_DNA"/>
</dbReference>
<dbReference type="InterPro" id="IPR029058">
    <property type="entry name" value="AB_hydrolase_fold"/>
</dbReference>
<evidence type="ECO:0000256" key="3">
    <source>
        <dbReference type="RuleBase" id="RU361235"/>
    </source>
</evidence>
<dbReference type="InterPro" id="IPR050309">
    <property type="entry name" value="Type-B_Carboxylest/Lipase"/>
</dbReference>
<accession>A0A6A7APL0</accession>
<dbReference type="PANTHER" id="PTHR11559">
    <property type="entry name" value="CARBOXYLESTERASE"/>
    <property type="match status" value="1"/>
</dbReference>
<proteinExistence type="inferred from homology"/>
<dbReference type="AlphaFoldDB" id="A0A6A7APL0"/>
<dbReference type="SUPFAM" id="SSF53474">
    <property type="entry name" value="alpha/beta-Hydrolases"/>
    <property type="match status" value="1"/>
</dbReference>
<evidence type="ECO:0000313" key="6">
    <source>
        <dbReference type="Proteomes" id="UP000799423"/>
    </source>
</evidence>
<gene>
    <name evidence="5" type="ORF">T440DRAFT_493592</name>
</gene>
<evidence type="ECO:0000256" key="2">
    <source>
        <dbReference type="ARBA" id="ARBA00022801"/>
    </source>
</evidence>
<dbReference type="Proteomes" id="UP000799423">
    <property type="component" value="Unassembled WGS sequence"/>
</dbReference>
<dbReference type="OrthoDB" id="6846267at2759"/>
<evidence type="ECO:0000259" key="4">
    <source>
        <dbReference type="Pfam" id="PF00135"/>
    </source>
</evidence>
<reference evidence="5" key="1">
    <citation type="submission" date="2020-01" db="EMBL/GenBank/DDBJ databases">
        <authorList>
            <consortium name="DOE Joint Genome Institute"/>
            <person name="Haridas S."/>
            <person name="Albert R."/>
            <person name="Binder M."/>
            <person name="Bloem J."/>
            <person name="Labutti K."/>
            <person name="Salamov A."/>
            <person name="Andreopoulos B."/>
            <person name="Baker S.E."/>
            <person name="Barry K."/>
            <person name="Bills G."/>
            <person name="Bluhm B.H."/>
            <person name="Cannon C."/>
            <person name="Castanera R."/>
            <person name="Culley D.E."/>
            <person name="Daum C."/>
            <person name="Ezra D."/>
            <person name="Gonzalez J.B."/>
            <person name="Henrissat B."/>
            <person name="Kuo A."/>
            <person name="Liang C."/>
            <person name="Lipzen A."/>
            <person name="Lutzoni F."/>
            <person name="Magnuson J."/>
            <person name="Mondo S."/>
            <person name="Nolan M."/>
            <person name="Ohm R."/>
            <person name="Pangilinan J."/>
            <person name="Park H.-J."/>
            <person name="Ramirez L."/>
            <person name="Alfaro M."/>
            <person name="Sun H."/>
            <person name="Tritt A."/>
            <person name="Yoshinaga Y."/>
            <person name="Zwiers L.-H."/>
            <person name="Turgeon B.G."/>
            <person name="Goodwin S.B."/>
            <person name="Spatafora J.W."/>
            <person name="Crous P.W."/>
            <person name="Grigoriev I.V."/>
        </authorList>
    </citation>
    <scope>NUCLEOTIDE SEQUENCE</scope>
    <source>
        <strain evidence="5">IPT5</strain>
    </source>
</reference>
<dbReference type="Gene3D" id="3.40.50.1820">
    <property type="entry name" value="alpha/beta hydrolase"/>
    <property type="match status" value="1"/>
</dbReference>
<dbReference type="InterPro" id="IPR019826">
    <property type="entry name" value="Carboxylesterase_B_AS"/>
</dbReference>
<feature type="domain" description="Carboxylesterase type B" evidence="4">
    <location>
        <begin position="17"/>
        <end position="474"/>
    </location>
</feature>
<dbReference type="PROSITE" id="PS00122">
    <property type="entry name" value="CARBOXYLESTERASE_B_1"/>
    <property type="match status" value="1"/>
</dbReference>